<name>A0A151I221_9HYME</name>
<organism evidence="1 2">
    <name type="scientific">Atta colombica</name>
    <dbReference type="NCBI Taxonomy" id="520822"/>
    <lineage>
        <taxon>Eukaryota</taxon>
        <taxon>Metazoa</taxon>
        <taxon>Ecdysozoa</taxon>
        <taxon>Arthropoda</taxon>
        <taxon>Hexapoda</taxon>
        <taxon>Insecta</taxon>
        <taxon>Pterygota</taxon>
        <taxon>Neoptera</taxon>
        <taxon>Endopterygota</taxon>
        <taxon>Hymenoptera</taxon>
        <taxon>Apocrita</taxon>
        <taxon>Aculeata</taxon>
        <taxon>Formicoidea</taxon>
        <taxon>Formicidae</taxon>
        <taxon>Myrmicinae</taxon>
        <taxon>Atta</taxon>
    </lineage>
</organism>
<dbReference type="EMBL" id="KQ976547">
    <property type="protein sequence ID" value="KYM80917.1"/>
    <property type="molecule type" value="Genomic_DNA"/>
</dbReference>
<evidence type="ECO:0000313" key="1">
    <source>
        <dbReference type="EMBL" id="KYM80917.1"/>
    </source>
</evidence>
<keyword evidence="2" id="KW-1185">Reference proteome</keyword>
<reference evidence="1 2" key="1">
    <citation type="submission" date="2015-09" db="EMBL/GenBank/DDBJ databases">
        <title>Atta colombica WGS genome.</title>
        <authorList>
            <person name="Nygaard S."/>
            <person name="Hu H."/>
            <person name="Boomsma J."/>
            <person name="Zhang G."/>
        </authorList>
    </citation>
    <scope>NUCLEOTIDE SEQUENCE [LARGE SCALE GENOMIC DNA]</scope>
    <source>
        <strain evidence="1">Treedump-2</strain>
        <tissue evidence="1">Whole body</tissue>
    </source>
</reference>
<protein>
    <submittedName>
        <fullName evidence="1">Uncharacterized protein</fullName>
    </submittedName>
</protein>
<gene>
    <name evidence="1" type="ORF">ALC53_08618</name>
</gene>
<accession>A0A151I221</accession>
<dbReference type="Proteomes" id="UP000078540">
    <property type="component" value="Unassembled WGS sequence"/>
</dbReference>
<evidence type="ECO:0000313" key="2">
    <source>
        <dbReference type="Proteomes" id="UP000078540"/>
    </source>
</evidence>
<sequence length="132" mass="14876">MSGRVEPLIVEREGMWFHVDQAIISSSRLEEGIAFQISGKVNEKMSKSGTNERREREGERKLATQKVTGCWSVLRPIQTDSWPILCHCLSSAGYGRPPPTLPLSSHPLHPQERYHALEKGPPRKQEIFCAAI</sequence>
<dbReference type="AlphaFoldDB" id="A0A151I221"/>
<proteinExistence type="predicted"/>